<dbReference type="PANTHER" id="PTHR32305:SF15">
    <property type="entry name" value="PROTEIN RHSA-RELATED"/>
    <property type="match status" value="1"/>
</dbReference>
<accession>A0A117US86</accession>
<evidence type="ECO:0000256" key="1">
    <source>
        <dbReference type="ARBA" id="ARBA00022737"/>
    </source>
</evidence>
<keyword evidence="6" id="KW-1185">Reference proteome</keyword>
<evidence type="ECO:0000313" key="6">
    <source>
        <dbReference type="Proteomes" id="UP000058012"/>
    </source>
</evidence>
<dbReference type="InterPro" id="IPR050708">
    <property type="entry name" value="T6SS_VgrG/RHS"/>
</dbReference>
<organism evidence="5 6">
    <name type="scientific">Novosphingobium fuchskuhlense</name>
    <dbReference type="NCBI Taxonomy" id="1117702"/>
    <lineage>
        <taxon>Bacteria</taxon>
        <taxon>Pseudomonadati</taxon>
        <taxon>Pseudomonadota</taxon>
        <taxon>Alphaproteobacteria</taxon>
        <taxon>Sphingomonadales</taxon>
        <taxon>Sphingomonadaceae</taxon>
        <taxon>Novosphingobium</taxon>
    </lineage>
</organism>
<dbReference type="PROSITE" id="PS51782">
    <property type="entry name" value="LYSM"/>
    <property type="match status" value="1"/>
</dbReference>
<keyword evidence="3" id="KW-0472">Membrane</keyword>
<feature type="region of interest" description="Disordered" evidence="2">
    <location>
        <begin position="1939"/>
        <end position="1958"/>
    </location>
</feature>
<feature type="compositionally biased region" description="Polar residues" evidence="2">
    <location>
        <begin position="1949"/>
        <end position="1958"/>
    </location>
</feature>
<evidence type="ECO:0000313" key="5">
    <source>
        <dbReference type="EMBL" id="KUR69912.1"/>
    </source>
</evidence>
<feature type="transmembrane region" description="Helical" evidence="3">
    <location>
        <begin position="3774"/>
        <end position="3798"/>
    </location>
</feature>
<feature type="region of interest" description="Disordered" evidence="2">
    <location>
        <begin position="4067"/>
        <end position="4103"/>
    </location>
</feature>
<reference evidence="5 6" key="1">
    <citation type="submission" date="2015-10" db="EMBL/GenBank/DDBJ databases">
        <title>Draft genome sequence of Novosphingobium fuchskuhlense DSM 25065 isolated from a surface water sample of the southwest basin of Lake Grosse Fuchskuhle.</title>
        <authorList>
            <person name="Ruckert C."/>
            <person name="Winkler A."/>
            <person name="Glaeser J."/>
            <person name="Grossart H.-P."/>
            <person name="Kalinowski J."/>
            <person name="Glaeser S."/>
        </authorList>
    </citation>
    <scope>NUCLEOTIDE SEQUENCE [LARGE SCALE GENOMIC DNA]</scope>
    <source>
        <strain evidence="5 6">FNE08-7</strain>
    </source>
</reference>
<dbReference type="InterPro" id="IPR056823">
    <property type="entry name" value="TEN-like_YD-shell"/>
</dbReference>
<dbReference type="CDD" id="cd00118">
    <property type="entry name" value="LysM"/>
    <property type="match status" value="1"/>
</dbReference>
<dbReference type="STRING" id="1117702.AQZ52_17580"/>
<evidence type="ECO:0000256" key="3">
    <source>
        <dbReference type="SAM" id="Phobius"/>
    </source>
</evidence>
<dbReference type="Pfam" id="PF25023">
    <property type="entry name" value="TEN_YD-shell"/>
    <property type="match status" value="1"/>
</dbReference>
<dbReference type="PANTHER" id="PTHR32305">
    <property type="match status" value="1"/>
</dbReference>
<protein>
    <recommendedName>
        <fullName evidence="4">LysM domain-containing protein</fullName>
    </recommendedName>
</protein>
<dbReference type="InterPro" id="IPR036779">
    <property type="entry name" value="LysM_dom_sf"/>
</dbReference>
<keyword evidence="1" id="KW-0677">Repeat</keyword>
<name>A0A117US86_9SPHN</name>
<evidence type="ECO:0000259" key="4">
    <source>
        <dbReference type="PROSITE" id="PS51782"/>
    </source>
</evidence>
<gene>
    <name evidence="5" type="ORF">AQZ52_17580</name>
</gene>
<dbReference type="Pfam" id="PF20148">
    <property type="entry name" value="DUF6531"/>
    <property type="match status" value="1"/>
</dbReference>
<dbReference type="NCBIfam" id="TIGR01643">
    <property type="entry name" value="YD_repeat_2x"/>
    <property type="match status" value="8"/>
</dbReference>
<proteinExistence type="predicted"/>
<dbReference type="Pfam" id="PF01476">
    <property type="entry name" value="LysM"/>
    <property type="match status" value="1"/>
</dbReference>
<feature type="domain" description="LysM" evidence="4">
    <location>
        <begin position="3685"/>
        <end position="3733"/>
    </location>
</feature>
<dbReference type="RefSeq" id="WP_067914268.1">
    <property type="nucleotide sequence ID" value="NZ_KQ954247.1"/>
</dbReference>
<feature type="transmembrane region" description="Helical" evidence="3">
    <location>
        <begin position="4172"/>
        <end position="4193"/>
    </location>
</feature>
<dbReference type="InterPro" id="IPR045351">
    <property type="entry name" value="DUF6531"/>
</dbReference>
<dbReference type="InterPro" id="IPR006530">
    <property type="entry name" value="YD"/>
</dbReference>
<comment type="caution">
    <text evidence="5">The sequence shown here is derived from an EMBL/GenBank/DDBJ whole genome shotgun (WGS) entry which is preliminary data.</text>
</comment>
<dbReference type="Gene3D" id="3.10.350.10">
    <property type="entry name" value="LysM domain"/>
    <property type="match status" value="1"/>
</dbReference>
<sequence length="4387" mass="468786">MVAIFTGGSVGLERSSVTKLGSQGIMGDAVQGRSGDSVFVNAATGNLVIEKQDEFLVGVGPDVNIARTYNSLGDASDENGDNWRQSTDRRVTLTAGTAGAVGSKVVRVSGDGSRIEYTWDATRLAYMSKEGAGAQRAIDRFGVPGSSDVGLQVNDAGALTVQQFQSSTATINPAQKLWDAEISPALDKIVQSGSNWLWTDGNTLTVEQYDASGRLTKVTDRNGQYQINTYDTVATSHLTQVTDDNGDWVKYTWSGNNIASVQTGYTDPATTALVTLTRIRYGYDASNRLSTVTTDLTPGDESVTDNIKYVVTYTYDSTSRVKTISQSDGSLITVNYESAQATARVNSLVQLVGPGDTRTTSFAYNAGSTAVTDSAGQVTTLTYDANQSLTGVSMPPAAAGDASQTISFIYNADGTLWKIIDPLNKVLTFNNYTADGQPQSITDKLGNVTTRTYGSKHELLSETATASDNATLFGVSASHTTRYVYDTLGNLRFEIGALGDVREYRYSTIGALTTVVGYPEKRFTLALDGGGNPIQPSEADIIAWISSIKKPDGITSDLSWTEIAKYTYDVRGEITTVTDYGIATDAGVASSAQGYTKYTYAYDQAGRLVSKQMGVQSPTNYVYDGMGRMTASIGADGTTNVVFNDAATTTVITMQSSGLTKTSVYNLAGDLVAQADNQAPTVNNAAGALTSWTSGNLTSAATTAINSQAAYIYTVGLGAVVAYTRSGLQTVKAGQTVTFEITVMETSGNTGIDKLGINGSMSGWGADDLSRAVIVSGQGVLSQSSGSIFTVQGLSATTPTVIRITRVFTVDESVRVYAYVGASTAATTAGDQIILSAPKMTIEYKPAFLYDKLGRMRVAYDALGNASYAIYDKAGRKTADVAADGSLIEYRYDADNRLIAQVRYSGKVAAAKLASATDTNTLSDPTNTLTIADLRPAGTADDEWTWHIYDAMDNRLETIASDGSVARFDYDDGGNLVRTIQYFTQLTQLQLGSLKSTLPTAVIWPTGSYSKARNFYDKQGRLLASTNHYGALTEYVYDYSGRLIDKVVYDKLASIDYSTATFDQVKTDIVGQAGIERHSRYIYDGQILRFVIDPLLYVTQYNYDFASLTKNTVQYATPLAGTTTDFTFDAVIAAVTASASASDRNTWTVVDNFGHTLWSIDAENAVVGYAYDASGNMVRETRYAATRTTTALPSAATMTTWAGTSSNAANDRVTRMVYDARGQLVYTIDAEGYATKTTYDENGRVSSVYTYDVAVANFTTLADTVTVATLDGLLASTTYAQTRTEYDGLGRVSNVYDALGFITHYEYYATGEVLSKTEAYGVLESTTTYTYDAAGRLETATDPELVVTQYAYDGLGNIKSRTDAAGTVDASITSYTYDAAGRVLTRIDGDTSAAATTTRFTYDAFGAVVTETAAYGTTDAAVTRYAYDKVGRLDTRTEGDGSATPSTTKYTYTSFGQVETETAAYNVATDASTTRYTYDRTGRVLTRSDGDNDAAVKTVTRFTYDAFGNIKTRTLADNVASDAATTTYTYYRNGWLKDQSQSYIDVAGATVTVTTSYEYTARGEVWKVSEPDGKVTYTWYDKLGRVTDVRDALGYLTETSYNALGQATSVKRYDTALTTTPAIGTPPTGSGTTFVETQYGYDKLGRVLSQIEDAGGLAITTSYAYTARGQVWMVSEPDGKVTYTWYDKLGRVTDVRDALGYLTETSYNALGLATNVKLYFTPLPASPAPAIGSPPSGSGTYAETQYAYDKLGRLVSQIEDAGGLAITTSYDYTARGQVWKLSEPDGKVTYTWYDKLGRVTDVRDALGYLTETSYNALGLAISVKRYDTALTTTPAIGTPPTGSGTYAETQYTYDKLGRVLSQIEDAGGLAVLTSYAYTARGQVWMVSEPDGKVTYTWYDKLGRVTDVRDALGYLSETSYTYTAQGLQTSIKRYDTPLPATPAPAIGSPPTGSGTNVESRSQYDKLGRLVSQIEDAGGLAITTSYAYTARGQVWMVSEPDGKVTYTWYDKLGRVSDVRDALGYLSETSYTYSALGLQTSIKRYDTALPATPAPAIGSPPSGSGTSVESRSQYDKLGRLVSQIEDAGGLATTTSYEYTARGQVWKMSEPDGKVTYTWYDKLGRVTDVRDALGYLTETSYTYAALGLQTSVKQYDTALTTTAAIGSPPTGSGPYAETKYQYDKLGRVTLQTDARSNTEYYLYDGRGNRTQVTNRLLGVTTYIYDALDRLTREYTRDPDASSNISGTYAAKAYGYDGRGNRTSLVEGTSTAITASAAVTALRTTNYSFDKLDRVIKVTHDQVSALADDMITAATVTPTEDYSYDARGNVIKEERYGLAAGSVHRDAAVTFTYFDKLNRKITEIRATTATTGIRSDYGYDQRSNLNSTKVYSALVNLPTTAGGAPAQGTGNFRQTTFAYDNLDRLTDSAVVSTTDGALVTGSWNGTTYATTTGASLLTHYDYDARGNVLKSTDPNGNITWIWYDKLDQKTAQLDAEGYLTKWDYDDNGNVVTETRYATQWTGAVTPASPPSVAVNAANDRITGFTYDQTGNKLTEMRTGVASWLVNPANGQLTQDTLSYSFTQYTYNALGQVLTKEYGATVGTATTPATATTSYTYDNIGRLQTEARAQYVDVNGSTVTPTTAYKYDAIGNLISTVQAGTSTGTYQASTRTTSYTYGEGGRLQSMTDAELNVHSYSYDSLGRQKKDAYARIINTDATSTSSTTTTVAEATGTTYDAAGRTLSQSIWSTVGGTLTRIALTSNQYNSFDQVTSQGQGANTTTGAALYQATNTFDSAGRLIATNAGDGVWKFFGYDENGNQTVAVTSAGYELTATTGFAAALALATDVTNGSKVNATYTVYDKRNQATKAVEEGRDLSATVTNQTLTTLRTYNAFGETATETNALNAKVAYTYNSLGKLIRSESPAVQITNENGSTNWVKPSEDYYYDRAGRRIAVRDANGTYAGTGTNAATAVSKTANTGNLTSYVYLAGTGYSGGQGLVTDEFHADGGHKQTFYDRMGDARVLRDELYAYTGLTAANDTLHFAEQRFNRLGQMIEVKHNRATDVDIAAPNDNTRLIDSYAYDQFGQRIQHSNSQLTSSVSEKASYDALSRTVSKTDLSGNQITTGYSWDSALAVTGVQGSWTETTTYWQNATKTTSKQAISQSDIYDREYYKVDLGGHTFSSTYDKAARLITKGSVSYTWYNTGHLASSAQNSDYGTFGYYYNFVYYKDRDTSSYSYDALGRRLTEQFKNELLDPTTGAVYQTSQYVNETATYDALGRLTTVTESGSTYAPAATITNSYDATGNIRRTVSNHAVLDKDGAVASTTTDDLWFRYDSMNRVVVNRGVLNGTAGAVGTTIVRGWGSSFRTELSGQDIGYDAAGQRSYMLRTNQSMALYVPQYNEERENYSYDGAGHLTSVYVTSGPGDIAVWNADYTLTMPTLIAAPSTGGQKTSTFGYDLMGRQTTQSDFDSTGTNAVYSRTAIYDLNGQLSSDSVSTTKNDGNIYKTDTTYSYADVAGLYQLGSVYSVSASNYKNATYQNASSTVNAYQWWDGAVQGTITNKPDTGSSTAFTTSFIYDSFGQLYRVSINDGRPRTVNYRTNGDGQIIRRDESDNNSANGDPHEVWYRFNGMEVGYIGNNGTSQLTATGAVADRRVVAGDGAYRNGSTSQTTFNDFAQSVAPLNSFSQGTASGSYVVQRDGETLSSIARNTWGDASLWYEIAEANGLTGNVSLNEGQRLTLPSGVVANKHNAGTFQPYDPNEAIGNVSPTTPKPPKKNNCGVFGQILLAVIAIAITVIAPFGGGFVAQIGNAMLGSVVSQGVGVATGIQEKFSFGAVALAGIAAVVGGGIGKIFGNGAVAGSQFVGDVVRGVAGSAVTQGIGVATGLQDKFSWAGVAAAGIGAGIGGAVMRGLTKDNGHFAKNGPESQTVDGKTITYGKNAWVPDVGISPSFGVQALAGTAQLFAGAATRSALEGTSFGDAIVQGLPDAIGGVVGRALGGEAKSAIAKAEAKNRQIANTIGNLVADQVASGDRKSVSGATTTVIDPQSGQKIVVDAALADQIRLRHDGQQIDREIAAGIRNPDGSLRDSGSGGSRTADSTSGRTNGDYLNPDRMETFSRSINEYWRQGFEAIDAAHLVSVGHEYTDAPGLRQAYADRDTYLAKLDAYSEQMVVENILKPAAVPAAAGLALGVGVLLAPAAFSVGQSFVYANAFRLGTASMFTAEVTTGVQVGTPLVAVGGLLAKGLAAKGASALDEMGSFTANGSEVFHSPGLTRVGGDEFSVRVGQNVDQIDGMHNVVVHGTPYDEAGAVFNVDGQATHANQIADAILANPSYNGEPIRLLTCYGGCGPAQELSDILQVPVRGATGPVGVPRVPNSAPVVRGGSFLDFFPRGGN</sequence>
<keyword evidence="3" id="KW-0812">Transmembrane</keyword>
<keyword evidence="3" id="KW-1133">Transmembrane helix</keyword>
<dbReference type="EMBL" id="LLZS01000011">
    <property type="protein sequence ID" value="KUR69912.1"/>
    <property type="molecule type" value="Genomic_DNA"/>
</dbReference>
<evidence type="ECO:0000256" key="2">
    <source>
        <dbReference type="SAM" id="MobiDB-lite"/>
    </source>
</evidence>
<dbReference type="Gene3D" id="2.180.10.10">
    <property type="entry name" value="RHS repeat-associated core"/>
    <property type="match status" value="10"/>
</dbReference>
<dbReference type="Proteomes" id="UP000058012">
    <property type="component" value="Unassembled WGS sequence"/>
</dbReference>
<dbReference type="InterPro" id="IPR018392">
    <property type="entry name" value="LysM"/>
</dbReference>